<accession>L7ERX0</accession>
<reference evidence="2 3" key="1">
    <citation type="journal article" date="2011" name="Plasmid">
        <title>Streptomyces turgidiscabies Car8 contains a modular pathogenicity island that shares virulence genes with other actinobacterial plant pathogens.</title>
        <authorList>
            <person name="Huguet-Tapia J.C."/>
            <person name="Badger J.H."/>
            <person name="Loria R."/>
            <person name="Pettis G.S."/>
        </authorList>
    </citation>
    <scope>NUCLEOTIDE SEQUENCE [LARGE SCALE GENOMIC DNA]</scope>
    <source>
        <strain evidence="2 3">Car8</strain>
    </source>
</reference>
<sequence>MGSASVPCSKLGTGQADTYGTAPISRRIPLLNLQLLLQQQLVLRGDHLSVGIEGGA</sequence>
<dbReference type="EMBL" id="AEJB01000670">
    <property type="protein sequence ID" value="ELP61624.1"/>
    <property type="molecule type" value="Genomic_DNA"/>
</dbReference>
<comment type="caution">
    <text evidence="2">The sequence shown here is derived from an EMBL/GenBank/DDBJ whole genome shotgun (WGS) entry which is preliminary data.</text>
</comment>
<dbReference type="AlphaFoldDB" id="L7ERX0"/>
<feature type="region of interest" description="Disordered" evidence="1">
    <location>
        <begin position="1"/>
        <end position="20"/>
    </location>
</feature>
<dbReference type="Proteomes" id="UP000010931">
    <property type="component" value="Unassembled WGS sequence"/>
</dbReference>
<evidence type="ECO:0000256" key="1">
    <source>
        <dbReference type="SAM" id="MobiDB-lite"/>
    </source>
</evidence>
<evidence type="ECO:0000313" key="2">
    <source>
        <dbReference type="EMBL" id="ELP61624.1"/>
    </source>
</evidence>
<organism evidence="2 3">
    <name type="scientific">Streptomyces turgidiscabies (strain Car8)</name>
    <dbReference type="NCBI Taxonomy" id="698760"/>
    <lineage>
        <taxon>Bacteria</taxon>
        <taxon>Bacillati</taxon>
        <taxon>Actinomycetota</taxon>
        <taxon>Actinomycetes</taxon>
        <taxon>Kitasatosporales</taxon>
        <taxon>Streptomycetaceae</taxon>
        <taxon>Streptomyces</taxon>
    </lineage>
</organism>
<gene>
    <name evidence="2" type="ORF">STRTUCAR8_04717</name>
</gene>
<keyword evidence="3" id="KW-1185">Reference proteome</keyword>
<dbReference type="PATRIC" id="fig|698760.3.peg.9439"/>
<proteinExistence type="predicted"/>
<evidence type="ECO:0000313" key="3">
    <source>
        <dbReference type="Proteomes" id="UP000010931"/>
    </source>
</evidence>
<name>L7ERX0_STRT8</name>
<protein>
    <submittedName>
        <fullName evidence="2">Uncharacterized protein</fullName>
    </submittedName>
</protein>